<keyword evidence="3" id="KW-0732">Signal</keyword>
<keyword evidence="1 5" id="KW-0378">Hydrolase</keyword>
<evidence type="ECO:0000313" key="6">
    <source>
        <dbReference type="Proteomes" id="UP001272515"/>
    </source>
</evidence>
<name>A0ABU3Z870_9FIRM</name>
<dbReference type="EMBL" id="JAWJZB010000003">
    <property type="protein sequence ID" value="MDV5087902.1"/>
    <property type="molecule type" value="Genomic_DNA"/>
</dbReference>
<dbReference type="SMART" id="SM00646">
    <property type="entry name" value="Ami_3"/>
    <property type="match status" value="1"/>
</dbReference>
<evidence type="ECO:0000256" key="3">
    <source>
        <dbReference type="SAM" id="SignalP"/>
    </source>
</evidence>
<protein>
    <submittedName>
        <fullName evidence="5">N-acetylmuramoyl-L-alanine amidase</fullName>
        <ecNumber evidence="5">3.5.1.28</ecNumber>
    </submittedName>
</protein>
<feature type="signal peptide" evidence="3">
    <location>
        <begin position="1"/>
        <end position="24"/>
    </location>
</feature>
<dbReference type="Pfam" id="PF01520">
    <property type="entry name" value="Amidase_3"/>
    <property type="match status" value="1"/>
</dbReference>
<evidence type="ECO:0000256" key="2">
    <source>
        <dbReference type="SAM" id="MobiDB-lite"/>
    </source>
</evidence>
<accession>A0ABU3Z870</accession>
<gene>
    <name evidence="5" type="ORF">RVY80_03445</name>
</gene>
<dbReference type="InterPro" id="IPR050695">
    <property type="entry name" value="N-acetylmuramoyl_amidase_3"/>
</dbReference>
<dbReference type="CDD" id="cd02696">
    <property type="entry name" value="MurNAc-LAA"/>
    <property type="match status" value="1"/>
</dbReference>
<feature type="compositionally biased region" description="Low complexity" evidence="2">
    <location>
        <begin position="151"/>
        <end position="178"/>
    </location>
</feature>
<dbReference type="InterPro" id="IPR002508">
    <property type="entry name" value="MurNAc-LAA_cat"/>
</dbReference>
<feature type="region of interest" description="Disordered" evidence="2">
    <location>
        <begin position="144"/>
        <end position="178"/>
    </location>
</feature>
<sequence>MRKLYLFFFALLMLIPFMGFEAQAATLQDARWVTRNDAPIPYVRMVMDLSAPVKASASISEDGKTTTVTLKNTKIGKVKSSMTMDSSIASSAKLTQVGKNVNVTIKTPKALDTDGIKVFSLKKDTVNNKPYRIVMDVQKQGVAPKSNYYGSKKTTAKSSSSSTKKTSSTSTGAATTISSNGNYKTSGGLAGKVITLDPGHGGSDPGAIGPNGLQEKQVTLPIAKYLKADLEARGAKVYMTRTTDVDVYAPNASGVDELQARVNVANKYNSDAFVSIHINAFSNPSVGGIATYYYSKTGYDAKLAQRVQDQIMNEPKFNGDRGIQEGNLYVLRHSDMPAILVELGFISNPTEEAALNTTKTQQSFAAEIAAGLASYFGG</sequence>
<dbReference type="SUPFAM" id="SSF53187">
    <property type="entry name" value="Zn-dependent exopeptidases"/>
    <property type="match status" value="1"/>
</dbReference>
<evidence type="ECO:0000259" key="4">
    <source>
        <dbReference type="SMART" id="SM00646"/>
    </source>
</evidence>
<reference evidence="5 6" key="1">
    <citation type="submission" date="2023-10" db="EMBL/GenBank/DDBJ databases">
        <title>Veillonella sp. nov., isolated from a pig farm feces dump.</title>
        <authorList>
            <person name="Chang Y.-H."/>
        </authorList>
    </citation>
    <scope>NUCLEOTIDE SEQUENCE [LARGE SCALE GENOMIC DNA]</scope>
    <source>
        <strain evidence="5 6">YH-vei2233</strain>
    </source>
</reference>
<keyword evidence="6" id="KW-1185">Reference proteome</keyword>
<dbReference type="PANTHER" id="PTHR30404">
    <property type="entry name" value="N-ACETYLMURAMOYL-L-ALANINE AMIDASE"/>
    <property type="match status" value="1"/>
</dbReference>
<dbReference type="Gene3D" id="3.40.630.40">
    <property type="entry name" value="Zn-dependent exopeptidases"/>
    <property type="match status" value="1"/>
</dbReference>
<dbReference type="EC" id="3.5.1.28" evidence="5"/>
<evidence type="ECO:0000313" key="5">
    <source>
        <dbReference type="EMBL" id="MDV5087902.1"/>
    </source>
</evidence>
<feature type="chain" id="PRO_5046983627" evidence="3">
    <location>
        <begin position="25"/>
        <end position="378"/>
    </location>
</feature>
<dbReference type="Proteomes" id="UP001272515">
    <property type="component" value="Unassembled WGS sequence"/>
</dbReference>
<proteinExistence type="predicted"/>
<comment type="caution">
    <text evidence="5">The sequence shown here is derived from an EMBL/GenBank/DDBJ whole genome shotgun (WGS) entry which is preliminary data.</text>
</comment>
<feature type="domain" description="MurNAc-LAA" evidence="4">
    <location>
        <begin position="262"/>
        <end position="373"/>
    </location>
</feature>
<dbReference type="RefSeq" id="WP_317329689.1">
    <property type="nucleotide sequence ID" value="NZ_JAWJZA010000001.1"/>
</dbReference>
<organism evidence="5 6">
    <name type="scientific">Veillonella absiana</name>
    <dbReference type="NCBI Taxonomy" id="3079305"/>
    <lineage>
        <taxon>Bacteria</taxon>
        <taxon>Bacillati</taxon>
        <taxon>Bacillota</taxon>
        <taxon>Negativicutes</taxon>
        <taxon>Veillonellales</taxon>
        <taxon>Veillonellaceae</taxon>
        <taxon>Veillonella</taxon>
    </lineage>
</organism>
<evidence type="ECO:0000256" key="1">
    <source>
        <dbReference type="ARBA" id="ARBA00022801"/>
    </source>
</evidence>
<dbReference type="PANTHER" id="PTHR30404:SF0">
    <property type="entry name" value="N-ACETYLMURAMOYL-L-ALANINE AMIDASE AMIC"/>
    <property type="match status" value="1"/>
</dbReference>
<dbReference type="GO" id="GO:0008745">
    <property type="term" value="F:N-acetylmuramoyl-L-alanine amidase activity"/>
    <property type="evidence" value="ECO:0007669"/>
    <property type="project" value="UniProtKB-EC"/>
</dbReference>